<organism evidence="1 2">
    <name type="scientific">Nyssa sinensis</name>
    <dbReference type="NCBI Taxonomy" id="561372"/>
    <lineage>
        <taxon>Eukaryota</taxon>
        <taxon>Viridiplantae</taxon>
        <taxon>Streptophyta</taxon>
        <taxon>Embryophyta</taxon>
        <taxon>Tracheophyta</taxon>
        <taxon>Spermatophyta</taxon>
        <taxon>Magnoliopsida</taxon>
        <taxon>eudicotyledons</taxon>
        <taxon>Gunneridae</taxon>
        <taxon>Pentapetalae</taxon>
        <taxon>asterids</taxon>
        <taxon>Cornales</taxon>
        <taxon>Nyssaceae</taxon>
        <taxon>Nyssa</taxon>
    </lineage>
</organism>
<gene>
    <name evidence="1" type="ORF">F0562_007395</name>
</gene>
<sequence length="126" mass="13274">MSTVVVGVVDGFDHVAEGDEVIEEVVDSSGGLKGMVTFKPTTRSPEVSWVLSDQGLVGGEALISDVCDGEVGLVDGFQDIGAVVLIVSGRGTRTIERDDDESGGGMVWTSEMSLSRAMRKGLTLRR</sequence>
<proteinExistence type="predicted"/>
<evidence type="ECO:0000313" key="2">
    <source>
        <dbReference type="Proteomes" id="UP000325577"/>
    </source>
</evidence>
<dbReference type="Proteomes" id="UP000325577">
    <property type="component" value="Linkage Group LG3"/>
</dbReference>
<name>A0A5J5A6S4_9ASTE</name>
<reference evidence="1 2" key="1">
    <citation type="submission" date="2019-09" db="EMBL/GenBank/DDBJ databases">
        <title>A chromosome-level genome assembly of the Chinese tupelo Nyssa sinensis.</title>
        <authorList>
            <person name="Yang X."/>
            <person name="Kang M."/>
            <person name="Yang Y."/>
            <person name="Xiong H."/>
            <person name="Wang M."/>
            <person name="Zhang Z."/>
            <person name="Wang Z."/>
            <person name="Wu H."/>
            <person name="Ma T."/>
            <person name="Liu J."/>
            <person name="Xi Z."/>
        </authorList>
    </citation>
    <scope>NUCLEOTIDE SEQUENCE [LARGE SCALE GENOMIC DNA]</scope>
    <source>
        <strain evidence="1">J267</strain>
        <tissue evidence="1">Leaf</tissue>
    </source>
</reference>
<accession>A0A5J5A6S4</accession>
<dbReference type="EMBL" id="CM018046">
    <property type="protein sequence ID" value="KAA8525552.1"/>
    <property type="molecule type" value="Genomic_DNA"/>
</dbReference>
<evidence type="ECO:0000313" key="1">
    <source>
        <dbReference type="EMBL" id="KAA8525552.1"/>
    </source>
</evidence>
<keyword evidence="2" id="KW-1185">Reference proteome</keyword>
<dbReference type="AlphaFoldDB" id="A0A5J5A6S4"/>
<protein>
    <submittedName>
        <fullName evidence="1">Uncharacterized protein</fullName>
    </submittedName>
</protein>